<accession>A0ABW9XG23</accession>
<evidence type="ECO:0000256" key="1">
    <source>
        <dbReference type="SAM" id="SignalP"/>
    </source>
</evidence>
<keyword evidence="1" id="KW-0732">Signal</keyword>
<comment type="caution">
    <text evidence="2">The sequence shown here is derived from an EMBL/GenBank/DDBJ whole genome shotgun (WGS) entry which is preliminary data.</text>
</comment>
<reference evidence="3" key="1">
    <citation type="submission" date="2020-01" db="EMBL/GenBank/DDBJ databases">
        <title>Sphingomonas sp. strain CSW-10.</title>
        <authorList>
            <person name="Chen W.-M."/>
        </authorList>
    </citation>
    <scope>NUCLEOTIDE SEQUENCE [LARGE SCALE GENOMIC DNA]</scope>
    <source>
        <strain evidence="3">FSY-8</strain>
    </source>
</reference>
<protein>
    <submittedName>
        <fullName evidence="2">Uncharacterized protein</fullName>
    </submittedName>
</protein>
<name>A0ABW9XG23_9SPHN</name>
<feature type="chain" id="PRO_5046128223" evidence="1">
    <location>
        <begin position="30"/>
        <end position="144"/>
    </location>
</feature>
<gene>
    <name evidence="2" type="ORF">GTZ99_13120</name>
</gene>
<organism evidence="2 3">
    <name type="scientific">Novosphingobium ovatum</name>
    <dbReference type="NCBI Taxonomy" id="1908523"/>
    <lineage>
        <taxon>Bacteria</taxon>
        <taxon>Pseudomonadati</taxon>
        <taxon>Pseudomonadota</taxon>
        <taxon>Alphaproteobacteria</taxon>
        <taxon>Sphingomonadales</taxon>
        <taxon>Sphingomonadaceae</taxon>
        <taxon>Novosphingobium</taxon>
    </lineage>
</organism>
<dbReference type="RefSeq" id="WP_161719592.1">
    <property type="nucleotide sequence ID" value="NZ_JAAAPO010000005.1"/>
</dbReference>
<sequence>MSIRTSIGWQTMLADLSLILFMVTAAAMADQPPPPKPAAPPPKPALVDPARAEPLALWREAAGAPSIAAWLTSQQPDPRQQLTITLHYAPGAEQAAMRHAIALAGDAARAGGVGARARLLLEPSASPGTQQAVATLAYDRAPAP</sequence>
<dbReference type="EMBL" id="JAAAPO010000005">
    <property type="protein sequence ID" value="NBC37490.1"/>
    <property type="molecule type" value="Genomic_DNA"/>
</dbReference>
<feature type="signal peptide" evidence="1">
    <location>
        <begin position="1"/>
        <end position="29"/>
    </location>
</feature>
<keyword evidence="3" id="KW-1185">Reference proteome</keyword>
<evidence type="ECO:0000313" key="2">
    <source>
        <dbReference type="EMBL" id="NBC37490.1"/>
    </source>
</evidence>
<proteinExistence type="predicted"/>
<evidence type="ECO:0000313" key="3">
    <source>
        <dbReference type="Proteomes" id="UP000753724"/>
    </source>
</evidence>
<dbReference type="Proteomes" id="UP000753724">
    <property type="component" value="Unassembled WGS sequence"/>
</dbReference>